<proteinExistence type="predicted"/>
<comment type="caution">
    <text evidence="3">The sequence shown here is derived from an EMBL/GenBank/DDBJ whole genome shotgun (WGS) entry which is preliminary data.</text>
</comment>
<evidence type="ECO:0000313" key="3">
    <source>
        <dbReference type="EMBL" id="ROH91856.1"/>
    </source>
</evidence>
<evidence type="ECO:0000256" key="2">
    <source>
        <dbReference type="SAM" id="Phobius"/>
    </source>
</evidence>
<feature type="compositionally biased region" description="Basic and acidic residues" evidence="1">
    <location>
        <begin position="1"/>
        <end position="15"/>
    </location>
</feature>
<dbReference type="Proteomes" id="UP000282106">
    <property type="component" value="Unassembled WGS sequence"/>
</dbReference>
<feature type="region of interest" description="Disordered" evidence="1">
    <location>
        <begin position="1"/>
        <end position="31"/>
    </location>
</feature>
<dbReference type="InParanoid" id="A0A3N0VGI0"/>
<dbReference type="RefSeq" id="WP_123210900.1">
    <property type="nucleotide sequence ID" value="NZ_RJVO01000002.1"/>
</dbReference>
<keyword evidence="4" id="KW-1185">Reference proteome</keyword>
<keyword evidence="2" id="KW-1133">Transmembrane helix</keyword>
<feature type="transmembrane region" description="Helical" evidence="2">
    <location>
        <begin position="53"/>
        <end position="72"/>
    </location>
</feature>
<gene>
    <name evidence="3" type="ORF">ED208_05625</name>
</gene>
<evidence type="ECO:0000313" key="4">
    <source>
        <dbReference type="Proteomes" id="UP000282106"/>
    </source>
</evidence>
<accession>A0A3N0VGI0</accession>
<name>A0A3N0VGI0_9GAMM</name>
<reference evidence="3 4" key="1">
    <citation type="submission" date="2018-10" db="EMBL/GenBank/DDBJ databases">
        <authorList>
            <person name="Chen W.-M."/>
        </authorList>
    </citation>
    <scope>NUCLEOTIDE SEQUENCE [LARGE SCALE GENOMIC DNA]</scope>
    <source>
        <strain evidence="3 4">THS-13</strain>
    </source>
</reference>
<sequence>MSTRPQRPEQGDAGHEQAPVPGLEQLARERLPERDLWSGIEARLPPRRRRQPLWAYGLAASLGVASLVGLILRSPSPVPETTAALNLASAPAAPASTGSGAVWQPPQGELVASLPRQLRSLRTESWEGLPEAGDDPASGLVNVDYRPSGRFAARSYKAGGHHRGLLRANLKMVSQAERELKRALRLDPESESLQDLLAAAEAQRRSLQGLYNSEHD</sequence>
<keyword evidence="2" id="KW-0472">Membrane</keyword>
<protein>
    <submittedName>
        <fullName evidence="3">Uncharacterized protein</fullName>
    </submittedName>
</protein>
<evidence type="ECO:0000256" key="1">
    <source>
        <dbReference type="SAM" id="MobiDB-lite"/>
    </source>
</evidence>
<keyword evidence="2" id="KW-0812">Transmembrane</keyword>
<organism evidence="3 4">
    <name type="scientific">Stagnimonas aquatica</name>
    <dbReference type="NCBI Taxonomy" id="2689987"/>
    <lineage>
        <taxon>Bacteria</taxon>
        <taxon>Pseudomonadati</taxon>
        <taxon>Pseudomonadota</taxon>
        <taxon>Gammaproteobacteria</taxon>
        <taxon>Nevskiales</taxon>
        <taxon>Nevskiaceae</taxon>
        <taxon>Stagnimonas</taxon>
    </lineage>
</organism>
<dbReference type="AlphaFoldDB" id="A0A3N0VGI0"/>
<dbReference type="EMBL" id="RJVO01000002">
    <property type="protein sequence ID" value="ROH91856.1"/>
    <property type="molecule type" value="Genomic_DNA"/>
</dbReference>